<dbReference type="InterPro" id="IPR004087">
    <property type="entry name" value="KH_dom"/>
</dbReference>
<comment type="caution">
    <text evidence="4">The sequence shown here is derived from an EMBL/GenBank/DDBJ whole genome shotgun (WGS) entry which is preliminary data.</text>
</comment>
<dbReference type="SMART" id="SM00322">
    <property type="entry name" value="KH"/>
    <property type="match status" value="2"/>
</dbReference>
<proteinExistence type="predicted"/>
<dbReference type="Gene3D" id="2.30.30.140">
    <property type="match status" value="1"/>
</dbReference>
<evidence type="ECO:0000313" key="5">
    <source>
        <dbReference type="Proteomes" id="UP000600918"/>
    </source>
</evidence>
<name>A0A834P6C0_VESPE</name>
<keyword evidence="1" id="KW-0694">RNA-binding</keyword>
<dbReference type="CDD" id="cd00105">
    <property type="entry name" value="KH-I"/>
    <property type="match status" value="1"/>
</dbReference>
<dbReference type="EMBL" id="JACSDY010000004">
    <property type="protein sequence ID" value="KAF7429776.1"/>
    <property type="molecule type" value="Genomic_DNA"/>
</dbReference>
<dbReference type="InterPro" id="IPR050621">
    <property type="entry name" value="Tudor_domain_containing"/>
</dbReference>
<dbReference type="SUPFAM" id="SSF63748">
    <property type="entry name" value="Tudor/PWWP/MBT"/>
    <property type="match status" value="1"/>
</dbReference>
<dbReference type="Pfam" id="PF00567">
    <property type="entry name" value="TUDOR"/>
    <property type="match status" value="1"/>
</dbReference>
<dbReference type="AlphaFoldDB" id="A0A834P6C0"/>
<feature type="region of interest" description="Disordered" evidence="2">
    <location>
        <begin position="665"/>
        <end position="799"/>
    </location>
</feature>
<evidence type="ECO:0000256" key="1">
    <source>
        <dbReference type="PROSITE-ProRule" id="PRU00117"/>
    </source>
</evidence>
<dbReference type="Pfam" id="PF00013">
    <property type="entry name" value="KH_1"/>
    <property type="match status" value="1"/>
</dbReference>
<dbReference type="PROSITE" id="PS50084">
    <property type="entry name" value="KH_TYPE_1"/>
    <property type="match status" value="1"/>
</dbReference>
<feature type="domain" description="Tudor" evidence="3">
    <location>
        <begin position="274"/>
        <end position="332"/>
    </location>
</feature>
<dbReference type="PANTHER" id="PTHR22948">
    <property type="entry name" value="TUDOR DOMAIN CONTAINING PROTEIN"/>
    <property type="match status" value="1"/>
</dbReference>
<evidence type="ECO:0000259" key="3">
    <source>
        <dbReference type="PROSITE" id="PS50304"/>
    </source>
</evidence>
<dbReference type="SUPFAM" id="SSF54791">
    <property type="entry name" value="Eukaryotic type KH-domain (KH-domain type I)"/>
    <property type="match status" value="1"/>
</dbReference>
<evidence type="ECO:0000256" key="2">
    <source>
        <dbReference type="SAM" id="MobiDB-lite"/>
    </source>
</evidence>
<dbReference type="InterPro" id="IPR035437">
    <property type="entry name" value="SNase_OB-fold_sf"/>
</dbReference>
<evidence type="ECO:0000313" key="4">
    <source>
        <dbReference type="EMBL" id="KAF7429776.1"/>
    </source>
</evidence>
<organism evidence="4 5">
    <name type="scientific">Vespula pensylvanica</name>
    <name type="common">Western yellow jacket</name>
    <name type="synonym">Wasp</name>
    <dbReference type="NCBI Taxonomy" id="30213"/>
    <lineage>
        <taxon>Eukaryota</taxon>
        <taxon>Metazoa</taxon>
        <taxon>Ecdysozoa</taxon>
        <taxon>Arthropoda</taxon>
        <taxon>Hexapoda</taxon>
        <taxon>Insecta</taxon>
        <taxon>Pterygota</taxon>
        <taxon>Neoptera</taxon>
        <taxon>Endopterygota</taxon>
        <taxon>Hymenoptera</taxon>
        <taxon>Apocrita</taxon>
        <taxon>Aculeata</taxon>
        <taxon>Vespoidea</taxon>
        <taxon>Vespidae</taxon>
        <taxon>Vespinae</taxon>
        <taxon>Vespula</taxon>
    </lineage>
</organism>
<dbReference type="InterPro" id="IPR004088">
    <property type="entry name" value="KH_dom_type_1"/>
</dbReference>
<feature type="compositionally biased region" description="Polar residues" evidence="2">
    <location>
        <begin position="757"/>
        <end position="766"/>
    </location>
</feature>
<accession>A0A834P6C0</accession>
<dbReference type="PANTHER" id="PTHR22948:SF29">
    <property type="entry name" value="FI02030P-RELATED"/>
    <property type="match status" value="1"/>
</dbReference>
<dbReference type="Proteomes" id="UP000600918">
    <property type="component" value="Unassembled WGS sequence"/>
</dbReference>
<feature type="compositionally biased region" description="Basic and acidic residues" evidence="2">
    <location>
        <begin position="668"/>
        <end position="715"/>
    </location>
</feature>
<feature type="compositionally biased region" description="Basic and acidic residues" evidence="2">
    <location>
        <begin position="747"/>
        <end position="756"/>
    </location>
</feature>
<feature type="compositionally biased region" description="Low complexity" evidence="2">
    <location>
        <begin position="716"/>
        <end position="731"/>
    </location>
</feature>
<dbReference type="Gene3D" id="2.40.50.90">
    <property type="match status" value="1"/>
</dbReference>
<dbReference type="GO" id="GO:0003723">
    <property type="term" value="F:RNA binding"/>
    <property type="evidence" value="ECO:0007669"/>
    <property type="project" value="UniProtKB-UniRule"/>
</dbReference>
<dbReference type="GO" id="GO:0010468">
    <property type="term" value="P:regulation of gene expression"/>
    <property type="evidence" value="ECO:0007669"/>
    <property type="project" value="UniProtKB-ARBA"/>
</dbReference>
<reference evidence="4" key="1">
    <citation type="journal article" date="2020" name="G3 (Bethesda)">
        <title>High-Quality Assemblies for Three Invasive Social Wasps from the &lt;i&gt;Vespula&lt;/i&gt; Genus.</title>
        <authorList>
            <person name="Harrop T.W.R."/>
            <person name="Guhlin J."/>
            <person name="McLaughlin G.M."/>
            <person name="Permina E."/>
            <person name="Stockwell P."/>
            <person name="Gilligan J."/>
            <person name="Le Lec M.F."/>
            <person name="Gruber M.A.M."/>
            <person name="Quinn O."/>
            <person name="Lovegrove M."/>
            <person name="Duncan E.J."/>
            <person name="Remnant E.J."/>
            <person name="Van Eeckhoven J."/>
            <person name="Graham B."/>
            <person name="Knapp R.A."/>
            <person name="Langford K.W."/>
            <person name="Kronenberg Z."/>
            <person name="Press M.O."/>
            <person name="Eacker S.M."/>
            <person name="Wilson-Rankin E.E."/>
            <person name="Purcell J."/>
            <person name="Lester P.J."/>
            <person name="Dearden P.K."/>
        </authorList>
    </citation>
    <scope>NUCLEOTIDE SEQUENCE</scope>
    <source>
        <strain evidence="4">Volc-1</strain>
    </source>
</reference>
<feature type="compositionally biased region" description="Basic and acidic residues" evidence="2">
    <location>
        <begin position="767"/>
        <end position="796"/>
    </location>
</feature>
<keyword evidence="5" id="KW-1185">Reference proteome</keyword>
<dbReference type="SMART" id="SM00333">
    <property type="entry name" value="TUDOR"/>
    <property type="match status" value="1"/>
</dbReference>
<dbReference type="Gene3D" id="3.30.1370.10">
    <property type="entry name" value="K Homology domain, type 1"/>
    <property type="match status" value="1"/>
</dbReference>
<dbReference type="InterPro" id="IPR002999">
    <property type="entry name" value="Tudor"/>
</dbReference>
<dbReference type="GO" id="GO:0005739">
    <property type="term" value="C:mitochondrion"/>
    <property type="evidence" value="ECO:0007669"/>
    <property type="project" value="UniProtKB-ARBA"/>
</dbReference>
<sequence length="836" mass="97919">MNIIPKQYFLASLVGISFTSLSLALVYCWYKHDGKTKNHVHNARPKLKREIKIKRKYIPTLIGKAGLIIKDIQNKSETRINFQDDDLEYSDRTCTIVGTKEGIDLAEAMIENIIADYALIETYEMYVPVEECNKIIGLSESDEDSVYINTQTYANIIVDKTLCPTDNKQKLIINGTTNQIADAIHYIESKVLEQRFKEKEISSYKNMYHGINTQLAMFSFDEVESINVYVTEIKNVQTICIRLISENESLLKLHADMADYYKKLENRQQHRLKIINRGDIVAAKCKDDGCWYRAEVLKVYYSYACVHYIDFGYERTIHQKNILSLYSKFSDLKAQAIECELTFVEVTGDNSYEKKRVEKLKNSIMKPKMEFRAVIRGYTRRATSMGKLYPVNSPRPLIDLFNDENILINDILIKRRYANLCDYTDLTVYLIPSELFSDKWAIKPYGRGTQFNEFDLSKEIYVHSDDEEHEQRSYKPKLYDRGPKYAINNDENGGWYSVQNSEDEYYDNKYWYYQNGLEEEYYKIGSWNSDQESSDSGEENDANCIEYDRHSKSIEDLWKQYWEGKEEKWNKGEMLEHRRLQNMTEEEIEEEINQKGKKALEGPAELEEKRLFGSIYNGRFDRVSSSDKLFFPGSRFIKDGNTLIFDNRSMSERILEKQRQKLIKREKRKLERQRQRQEKKQKENESSDNKNDKENECNKKESSDDKNDLKSKCDINESSNNINNDKNINSDNKNDQENEYDANNKSADTKNDDKIVSDQTEISNHNNDQKKEHDKDASADHNNYHKNTNDISDHKNNRGKQCSTKIKNLELNNLSHLIPAGFESDISDEFDGFELG</sequence>
<dbReference type="PROSITE" id="PS50304">
    <property type="entry name" value="TUDOR"/>
    <property type="match status" value="1"/>
</dbReference>
<dbReference type="InterPro" id="IPR036612">
    <property type="entry name" value="KH_dom_type_1_sf"/>
</dbReference>
<gene>
    <name evidence="4" type="ORF">H0235_006174</name>
</gene>
<protein>
    <recommendedName>
        <fullName evidence="3">Tudor domain-containing protein</fullName>
    </recommendedName>
</protein>